<proteinExistence type="predicted"/>
<name>A0A8S9GQW4_BRACR</name>
<comment type="caution">
    <text evidence="1">The sequence shown here is derived from an EMBL/GenBank/DDBJ whole genome shotgun (WGS) entry which is preliminary data.</text>
</comment>
<organism evidence="1">
    <name type="scientific">Brassica cretica</name>
    <name type="common">Mustard</name>
    <dbReference type="NCBI Taxonomy" id="69181"/>
    <lineage>
        <taxon>Eukaryota</taxon>
        <taxon>Viridiplantae</taxon>
        <taxon>Streptophyta</taxon>
        <taxon>Embryophyta</taxon>
        <taxon>Tracheophyta</taxon>
        <taxon>Spermatophyta</taxon>
        <taxon>Magnoliopsida</taxon>
        <taxon>eudicotyledons</taxon>
        <taxon>Gunneridae</taxon>
        <taxon>Pentapetalae</taxon>
        <taxon>rosids</taxon>
        <taxon>malvids</taxon>
        <taxon>Brassicales</taxon>
        <taxon>Brassicaceae</taxon>
        <taxon>Brassiceae</taxon>
        <taxon>Brassica</taxon>
    </lineage>
</organism>
<dbReference type="EMBL" id="QGKY02001925">
    <property type="protein sequence ID" value="KAF2547410.1"/>
    <property type="molecule type" value="Genomic_DNA"/>
</dbReference>
<evidence type="ECO:0000313" key="1">
    <source>
        <dbReference type="EMBL" id="KAF2547410.1"/>
    </source>
</evidence>
<reference evidence="1" key="1">
    <citation type="submission" date="2019-12" db="EMBL/GenBank/DDBJ databases">
        <title>Genome sequencing and annotation of Brassica cretica.</title>
        <authorList>
            <person name="Studholme D.J."/>
            <person name="Sarris P.F."/>
        </authorList>
    </citation>
    <scope>NUCLEOTIDE SEQUENCE</scope>
    <source>
        <strain evidence="1">PFS-102/07</strain>
        <tissue evidence="1">Leaf</tissue>
    </source>
</reference>
<sequence>MSHRIISAVFLYRGRHAQIQASPSCSSSPSLSRYGRDQATMVISSVFQHKPLSLDILELTPIFPSVQKASRIGPDFQILHFKPFKNFLNGPQSLRCFSVTIQVTILR</sequence>
<gene>
    <name evidence="1" type="ORF">F2Q70_00021316</name>
</gene>
<accession>A0A8S9GQW4</accession>
<dbReference type="AlphaFoldDB" id="A0A8S9GQW4"/>
<protein>
    <submittedName>
        <fullName evidence="1">Uncharacterized protein</fullName>
    </submittedName>
</protein>